<evidence type="ECO:0000256" key="5">
    <source>
        <dbReference type="ARBA" id="ARBA00023212"/>
    </source>
</evidence>
<comment type="subcellular location">
    <subcellularLocation>
        <location evidence="1">Cytoplasm</location>
        <location evidence="1">Cytoskeleton</location>
    </subcellularLocation>
</comment>
<dbReference type="EMBL" id="BPLF01000001">
    <property type="protein sequence ID" value="GIX62189.1"/>
    <property type="molecule type" value="Genomic_DNA"/>
</dbReference>
<evidence type="ECO:0000313" key="8">
    <source>
        <dbReference type="Proteomes" id="UP001497744"/>
    </source>
</evidence>
<dbReference type="PROSITE" id="PS50222">
    <property type="entry name" value="EF_HAND_2"/>
    <property type="match status" value="2"/>
</dbReference>
<evidence type="ECO:0000259" key="6">
    <source>
        <dbReference type="PROSITE" id="PS50222"/>
    </source>
</evidence>
<dbReference type="FunFam" id="1.10.238.10:FF:000178">
    <property type="entry name" value="Calmodulin-2 A"/>
    <property type="match status" value="1"/>
</dbReference>
<proteinExistence type="inferred from homology"/>
<organism evidence="7 8">
    <name type="scientific">Babesia caballi</name>
    <dbReference type="NCBI Taxonomy" id="5871"/>
    <lineage>
        <taxon>Eukaryota</taxon>
        <taxon>Sar</taxon>
        <taxon>Alveolata</taxon>
        <taxon>Apicomplexa</taxon>
        <taxon>Aconoidasida</taxon>
        <taxon>Piroplasmida</taxon>
        <taxon>Babesiidae</taxon>
        <taxon>Babesia</taxon>
    </lineage>
</organism>
<dbReference type="RefSeq" id="XP_067714258.1">
    <property type="nucleotide sequence ID" value="XM_067858157.1"/>
</dbReference>
<dbReference type="CDD" id="cd00051">
    <property type="entry name" value="EFh"/>
    <property type="match status" value="1"/>
</dbReference>
<dbReference type="InterPro" id="IPR011992">
    <property type="entry name" value="EF-hand-dom_pair"/>
</dbReference>
<sequence length="700" mass="74118">MTFSRRDYGDAVAPGHSGLTDDEVYEMQEAFNLFDTNGTGTVDPREIKCAMQSLGIDKKHPLVFQIISDLEKSGSTQVDFNDFLESITLKLGNRDSKEGIKRIFNLLDHDNTGSISFKNLKKLANELGEFIPDEELRDMIHRWLPGPPSENRAGKRTQCDPVVAHVVAAAENLELESARGHALDEAVDLVGLARGLAHLRHDDVAVQVPIYDRVALDADEAVLLGVVEPVASAASANDALKLVAHLRVLHGAVGKVHVDVPGGVGHHHGDVGVEDGKVELAHVAADPLALGNLVHGGAKGNLALHLVVHEAAGLDVAASVEVGAVAELQQGVGQDDALEVDLFAVEGHGVLHPAFRVGAEDADLPEAALLLQLEVRDAGHLPRGVLVEGPVERVEVVGEIAGGGGEGGGRSRVVSAVHRTALACTTSVGTFIVAISAIGIGVGRICRERVAEIHGALSFAVAKQEALQQLPVRIKHVQDAVVDVEVDERVVELELARRGRLWFLERVVVGVHGRPLGLPVADVILALVSFSFVVVRVGYINNGALPATGGPALGLGGLLLGGGWLLEVAHVEVLQDGAQRPDVAHRVEPQLVRALEVLAHAAPELVDVEGKSPGLMKRQQVLRDHENEVEHGEDVAVRADAQEGNLFLSLPEGAVSFVAAAPADVPRPPVWPGLRRVISQPASGTVLAFARLAGPRRPRA</sequence>
<dbReference type="GO" id="GO:0016460">
    <property type="term" value="C:myosin II complex"/>
    <property type="evidence" value="ECO:0007669"/>
    <property type="project" value="TreeGrafter"/>
</dbReference>
<reference evidence="7 8" key="1">
    <citation type="submission" date="2021-06" db="EMBL/GenBank/DDBJ databases">
        <title>Genome sequence of Babesia caballi.</title>
        <authorList>
            <person name="Yamagishi J."/>
            <person name="Kidaka T."/>
            <person name="Ochi A."/>
        </authorList>
    </citation>
    <scope>NUCLEOTIDE SEQUENCE [LARGE SCALE GENOMIC DNA]</scope>
    <source>
        <strain evidence="7">USDA-D6B2</strain>
    </source>
</reference>
<keyword evidence="8" id="KW-1185">Reference proteome</keyword>
<keyword evidence="3" id="KW-0677">Repeat</keyword>
<dbReference type="SMART" id="SM00054">
    <property type="entry name" value="EFh"/>
    <property type="match status" value="3"/>
</dbReference>
<dbReference type="InterPro" id="IPR050230">
    <property type="entry name" value="CALM/Myosin/TropC-like"/>
</dbReference>
<protein>
    <submittedName>
        <fullName evidence="7">Centrin-2, putative</fullName>
    </submittedName>
</protein>
<accession>A0AAV4LU07</accession>
<dbReference type="PROSITE" id="PS00018">
    <property type="entry name" value="EF_HAND_1"/>
    <property type="match status" value="1"/>
</dbReference>
<keyword evidence="5" id="KW-0963">Cytoplasm</keyword>
<keyword evidence="5" id="KW-0206">Cytoskeleton</keyword>
<keyword evidence="4" id="KW-0106">Calcium</keyword>
<dbReference type="InterPro" id="IPR002048">
    <property type="entry name" value="EF_hand_dom"/>
</dbReference>
<evidence type="ECO:0000256" key="3">
    <source>
        <dbReference type="ARBA" id="ARBA00022737"/>
    </source>
</evidence>
<evidence type="ECO:0000256" key="1">
    <source>
        <dbReference type="ARBA" id="ARBA00004245"/>
    </source>
</evidence>
<dbReference type="SUPFAM" id="SSF47473">
    <property type="entry name" value="EF-hand"/>
    <property type="match status" value="1"/>
</dbReference>
<dbReference type="InterPro" id="IPR018247">
    <property type="entry name" value="EF_Hand_1_Ca_BS"/>
</dbReference>
<dbReference type="Pfam" id="PF13499">
    <property type="entry name" value="EF-hand_7"/>
    <property type="match status" value="1"/>
</dbReference>
<feature type="domain" description="EF-hand" evidence="6">
    <location>
        <begin position="26"/>
        <end position="57"/>
    </location>
</feature>
<name>A0AAV4LU07_BABCB</name>
<dbReference type="Proteomes" id="UP001497744">
    <property type="component" value="Unassembled WGS sequence"/>
</dbReference>
<evidence type="ECO:0000256" key="4">
    <source>
        <dbReference type="ARBA" id="ARBA00022837"/>
    </source>
</evidence>
<dbReference type="PANTHER" id="PTHR23048">
    <property type="entry name" value="MYOSIN LIGHT CHAIN 1, 3"/>
    <property type="match status" value="1"/>
</dbReference>
<comment type="caution">
    <text evidence="7">The sequence shown here is derived from an EMBL/GenBank/DDBJ whole genome shotgun (WGS) entry which is preliminary data.</text>
</comment>
<gene>
    <name evidence="7" type="ORF">BcabD6B2_16240</name>
</gene>
<evidence type="ECO:0000256" key="2">
    <source>
        <dbReference type="ARBA" id="ARBA00005253"/>
    </source>
</evidence>
<dbReference type="GO" id="GO:0005509">
    <property type="term" value="F:calcium ion binding"/>
    <property type="evidence" value="ECO:0007669"/>
    <property type="project" value="InterPro"/>
</dbReference>
<dbReference type="AlphaFoldDB" id="A0AAV4LU07"/>
<evidence type="ECO:0000313" key="7">
    <source>
        <dbReference type="EMBL" id="GIX62189.1"/>
    </source>
</evidence>
<feature type="domain" description="EF-hand" evidence="6">
    <location>
        <begin position="95"/>
        <end position="130"/>
    </location>
</feature>
<comment type="similarity">
    <text evidence="2">Belongs to the centrin family.</text>
</comment>
<dbReference type="GeneID" id="94193670"/>
<dbReference type="Gene3D" id="1.10.238.10">
    <property type="entry name" value="EF-hand"/>
    <property type="match status" value="1"/>
</dbReference>
<dbReference type="PANTHER" id="PTHR23048:SF59">
    <property type="entry name" value="EF-HAND SUPERFAMILY PROTEIN"/>
    <property type="match status" value="1"/>
</dbReference>